<gene>
    <name evidence="7" type="primary">sulP</name>
    <name evidence="7" type="ORF">HQ497_13970</name>
</gene>
<evidence type="ECO:0000259" key="6">
    <source>
        <dbReference type="PROSITE" id="PS50801"/>
    </source>
</evidence>
<evidence type="ECO:0000313" key="8">
    <source>
        <dbReference type="Proteomes" id="UP000754644"/>
    </source>
</evidence>
<feature type="transmembrane region" description="Helical" evidence="5">
    <location>
        <begin position="28"/>
        <end position="48"/>
    </location>
</feature>
<dbReference type="AlphaFoldDB" id="A0A973A951"/>
<keyword evidence="3 5" id="KW-1133">Transmembrane helix</keyword>
<dbReference type="PANTHER" id="PTHR11814">
    <property type="entry name" value="SULFATE TRANSPORTER"/>
    <property type="match status" value="1"/>
</dbReference>
<feature type="transmembrane region" description="Helical" evidence="5">
    <location>
        <begin position="132"/>
        <end position="151"/>
    </location>
</feature>
<feature type="transmembrane region" description="Helical" evidence="5">
    <location>
        <begin position="219"/>
        <end position="239"/>
    </location>
</feature>
<dbReference type="Proteomes" id="UP000754644">
    <property type="component" value="Unassembled WGS sequence"/>
</dbReference>
<dbReference type="InterPro" id="IPR002645">
    <property type="entry name" value="STAS_dom"/>
</dbReference>
<dbReference type="Pfam" id="PF00916">
    <property type="entry name" value="Sulfate_transp"/>
    <property type="match status" value="1"/>
</dbReference>
<feature type="transmembrane region" description="Helical" evidence="5">
    <location>
        <begin position="402"/>
        <end position="433"/>
    </location>
</feature>
<dbReference type="GO" id="GO:0016020">
    <property type="term" value="C:membrane"/>
    <property type="evidence" value="ECO:0007669"/>
    <property type="project" value="UniProtKB-SubCell"/>
</dbReference>
<feature type="transmembrane region" description="Helical" evidence="5">
    <location>
        <begin position="259"/>
        <end position="285"/>
    </location>
</feature>
<feature type="transmembrane region" description="Helical" evidence="5">
    <location>
        <begin position="181"/>
        <end position="199"/>
    </location>
</feature>
<reference evidence="7" key="1">
    <citation type="submission" date="2020-05" db="EMBL/GenBank/DDBJ databases">
        <title>Sulfur intermediates as new biogeochemical hubs in an aquatic model microbial ecosystem.</title>
        <authorList>
            <person name="Vigneron A."/>
        </authorList>
    </citation>
    <scope>NUCLEOTIDE SEQUENCE</scope>
    <source>
        <strain evidence="7">Bin.250</strain>
    </source>
</reference>
<dbReference type="Gene3D" id="3.30.750.24">
    <property type="entry name" value="STAS domain"/>
    <property type="match status" value="1"/>
</dbReference>
<feature type="domain" description="STAS" evidence="6">
    <location>
        <begin position="456"/>
        <end position="573"/>
    </location>
</feature>
<evidence type="ECO:0000256" key="1">
    <source>
        <dbReference type="ARBA" id="ARBA00004141"/>
    </source>
</evidence>
<proteinExistence type="predicted"/>
<name>A0A973A951_9GAMM</name>
<comment type="subcellular location">
    <subcellularLocation>
        <location evidence="1">Membrane</location>
        <topology evidence="1">Multi-pass membrane protein</topology>
    </subcellularLocation>
</comment>
<evidence type="ECO:0000256" key="5">
    <source>
        <dbReference type="SAM" id="Phobius"/>
    </source>
</evidence>
<comment type="caution">
    <text evidence="7">The sequence shown here is derived from an EMBL/GenBank/DDBJ whole genome shotgun (WGS) entry which is preliminary data.</text>
</comment>
<evidence type="ECO:0000313" key="7">
    <source>
        <dbReference type="EMBL" id="NQV66464.1"/>
    </source>
</evidence>
<feature type="transmembrane region" description="Helical" evidence="5">
    <location>
        <begin position="372"/>
        <end position="390"/>
    </location>
</feature>
<dbReference type="SUPFAM" id="SSF52091">
    <property type="entry name" value="SpoIIaa-like"/>
    <property type="match status" value="1"/>
</dbReference>
<organism evidence="7 8">
    <name type="scientific">SAR86 cluster bacterium</name>
    <dbReference type="NCBI Taxonomy" id="2030880"/>
    <lineage>
        <taxon>Bacteria</taxon>
        <taxon>Pseudomonadati</taxon>
        <taxon>Pseudomonadota</taxon>
        <taxon>Gammaproteobacteria</taxon>
        <taxon>SAR86 cluster</taxon>
    </lineage>
</organism>
<dbReference type="InterPro" id="IPR036513">
    <property type="entry name" value="STAS_dom_sf"/>
</dbReference>
<dbReference type="InterPro" id="IPR001902">
    <property type="entry name" value="SLC26A/SulP_fam"/>
</dbReference>
<keyword evidence="2 5" id="KW-0812">Transmembrane</keyword>
<evidence type="ECO:0000256" key="2">
    <source>
        <dbReference type="ARBA" id="ARBA00022692"/>
    </source>
</evidence>
<dbReference type="PROSITE" id="PS50801">
    <property type="entry name" value="STAS"/>
    <property type="match status" value="1"/>
</dbReference>
<dbReference type="GO" id="GO:0055085">
    <property type="term" value="P:transmembrane transport"/>
    <property type="evidence" value="ECO:0007669"/>
    <property type="project" value="InterPro"/>
</dbReference>
<evidence type="ECO:0000256" key="4">
    <source>
        <dbReference type="ARBA" id="ARBA00023136"/>
    </source>
</evidence>
<evidence type="ECO:0000256" key="3">
    <source>
        <dbReference type="ARBA" id="ARBA00022989"/>
    </source>
</evidence>
<dbReference type="NCBIfam" id="TIGR00815">
    <property type="entry name" value="sulP"/>
    <property type="match status" value="1"/>
</dbReference>
<dbReference type="CDD" id="cd07042">
    <property type="entry name" value="STAS_SulP_like_sulfate_transporter"/>
    <property type="match status" value="1"/>
</dbReference>
<sequence length="573" mass="60238">MKFSPLLAAVPLVGSLRGYNRESMLSDLIAGLVVTVMLIPQSLAYALLAGVPAEVGMYASILPLVAYAIFGTSRTLSVGPVAIASLMTAVALGKVAETGSSDYVSAAVLLAFLSGGFLIALGVLRLGFLANFLSHTVVSGFITASGILIALSQMKHIVGVKAQGDTFFELLMSLLQHLPDVNYYALTVGVGVVCFLFWARRGAAGLMAQLGMDLNTAQLVAKAAPVLGIIVTIAGAVIFDLDAKGVALVGEVPAGLPSLHLPVFSLAMVELLIVPAMAISIIGYVESISVGKTLGAKRGQRVDGNQELVGLGAANLASSFSGGFPVTGGFSRSVVNFDAGASTQLAGILAAIGIALASLFLTPVLFYLPQATLAATIIVAVTGLIDVSIITKTWKLSKSDFYAVALTILGTLVFGVEAGVAAGVLVSLCLYLYRTSKPHIAEVGLIEGTEHFRNILRHKVSTRPEILSLRVDENLFFANAGYLEEYIHSALENNSEVRHLVLMCSACNTIDYSALEVLEAINGHLRDLHIAFHLSEVKGPVMDHIKDTGFLEHLTGNVYLSQYQAYMDLSGSP</sequence>
<accession>A0A973A951</accession>
<feature type="transmembrane region" description="Helical" evidence="5">
    <location>
        <begin position="103"/>
        <end position="126"/>
    </location>
</feature>
<feature type="transmembrane region" description="Helical" evidence="5">
    <location>
        <begin position="78"/>
        <end position="96"/>
    </location>
</feature>
<feature type="transmembrane region" description="Helical" evidence="5">
    <location>
        <begin position="345"/>
        <end position="366"/>
    </location>
</feature>
<protein>
    <submittedName>
        <fullName evidence="7">Sulfate permease</fullName>
    </submittedName>
</protein>
<keyword evidence="4 5" id="KW-0472">Membrane</keyword>
<dbReference type="EMBL" id="JABMOJ010000522">
    <property type="protein sequence ID" value="NQV66464.1"/>
    <property type="molecule type" value="Genomic_DNA"/>
</dbReference>
<dbReference type="InterPro" id="IPR011547">
    <property type="entry name" value="SLC26A/SulP_dom"/>
</dbReference>
<dbReference type="Pfam" id="PF01740">
    <property type="entry name" value="STAS"/>
    <property type="match status" value="1"/>
</dbReference>